<proteinExistence type="predicted"/>
<name>A0A9X2KUJ2_9SPHN</name>
<dbReference type="GO" id="GO:0004852">
    <property type="term" value="F:uroporphyrinogen-III synthase activity"/>
    <property type="evidence" value="ECO:0007669"/>
    <property type="project" value="UniProtKB-EC"/>
</dbReference>
<dbReference type="Proteomes" id="UP001139486">
    <property type="component" value="Unassembled WGS sequence"/>
</dbReference>
<keyword evidence="3" id="KW-1185">Reference proteome</keyword>
<dbReference type="RefSeq" id="WP_254290040.1">
    <property type="nucleotide sequence ID" value="NZ_JAMLDY010000019.1"/>
</dbReference>
<reference evidence="2" key="1">
    <citation type="submission" date="2022-05" db="EMBL/GenBank/DDBJ databases">
        <title>Sphingomonas sp. strain RP10 Genome sequencing and assembly.</title>
        <authorList>
            <person name="Kim I."/>
        </authorList>
    </citation>
    <scope>NUCLEOTIDE SEQUENCE</scope>
    <source>
        <strain evidence="2">RP10</strain>
    </source>
</reference>
<organism evidence="2 3">
    <name type="scientific">Sphingomonas liriopis</name>
    <dbReference type="NCBI Taxonomy" id="2949094"/>
    <lineage>
        <taxon>Bacteria</taxon>
        <taxon>Pseudomonadati</taxon>
        <taxon>Pseudomonadota</taxon>
        <taxon>Alphaproteobacteria</taxon>
        <taxon>Sphingomonadales</taxon>
        <taxon>Sphingomonadaceae</taxon>
        <taxon>Sphingomonas</taxon>
    </lineage>
</organism>
<dbReference type="EC" id="4.2.1.75" evidence="2"/>
<feature type="domain" description="Tetrapyrrole biosynthesis uroporphyrinogen III synthase" evidence="1">
    <location>
        <begin position="21"/>
        <end position="126"/>
    </location>
</feature>
<dbReference type="InterPro" id="IPR003754">
    <property type="entry name" value="4pyrrol_synth_uPrphyn_synth"/>
</dbReference>
<comment type="caution">
    <text evidence="2">The sequence shown here is derived from an EMBL/GenBank/DDBJ whole genome shotgun (WGS) entry which is preliminary data.</text>
</comment>
<dbReference type="Gene3D" id="3.40.50.10090">
    <property type="match status" value="1"/>
</dbReference>
<dbReference type="AlphaFoldDB" id="A0A9X2KUJ2"/>
<dbReference type="EMBL" id="JAMLDY010000019">
    <property type="protein sequence ID" value="MCP3736048.1"/>
    <property type="molecule type" value="Genomic_DNA"/>
</dbReference>
<evidence type="ECO:0000259" key="1">
    <source>
        <dbReference type="Pfam" id="PF02602"/>
    </source>
</evidence>
<evidence type="ECO:0000313" key="3">
    <source>
        <dbReference type="Proteomes" id="UP001139486"/>
    </source>
</evidence>
<dbReference type="SUPFAM" id="SSF69618">
    <property type="entry name" value="HemD-like"/>
    <property type="match status" value="1"/>
</dbReference>
<gene>
    <name evidence="2" type="ORF">M9979_14330</name>
</gene>
<dbReference type="Pfam" id="PF02602">
    <property type="entry name" value="HEM4"/>
    <property type="match status" value="1"/>
</dbReference>
<protein>
    <submittedName>
        <fullName evidence="2">Uroporphyrinogen-III synthase</fullName>
        <ecNumber evidence="2">4.2.1.75</ecNumber>
    </submittedName>
</protein>
<dbReference type="GO" id="GO:0033014">
    <property type="term" value="P:tetrapyrrole biosynthetic process"/>
    <property type="evidence" value="ECO:0007669"/>
    <property type="project" value="InterPro"/>
</dbReference>
<keyword evidence="2" id="KW-0456">Lyase</keyword>
<accession>A0A9X2KUJ2</accession>
<sequence>MSAARSWGLLVVRPEPGNTRTVARLRSGGGDVASLPLFAAAPVAWEVPDPVHFDALLLTSANAVRHTGDGLARLATLPVIAVGAETAAVAQAAGLGIAVTGDGGIADALAAAARAGLHRPLHLAGREHMPSGHPTAIVYASADVAADPHDFATLASGRIVLLHSVRAARRVAGLVADTRQATGIAALSPAIRAAAGDGWALALTAAMPTDAALCAMALERAIDPAAGGGDKRP</sequence>
<evidence type="ECO:0000313" key="2">
    <source>
        <dbReference type="EMBL" id="MCP3736048.1"/>
    </source>
</evidence>
<dbReference type="InterPro" id="IPR036108">
    <property type="entry name" value="4pyrrol_syn_uPrphyn_synt_sf"/>
</dbReference>